<name>A0ABT6NAR5_9FIRM</name>
<dbReference type="Gene3D" id="3.40.630.30">
    <property type="match status" value="1"/>
</dbReference>
<evidence type="ECO:0000259" key="1">
    <source>
        <dbReference type="PROSITE" id="PS51186"/>
    </source>
</evidence>
<dbReference type="InterPro" id="IPR000182">
    <property type="entry name" value="GNAT_dom"/>
</dbReference>
<evidence type="ECO:0000313" key="3">
    <source>
        <dbReference type="Proteomes" id="UP001158045"/>
    </source>
</evidence>
<sequence>MSTYDVNKITIERPDRLDVTSIEALFERVLKDNWLKNGLWDLQADLHEEIEVKKAFLALDFDTQGKEKYFLIAKVGETVVGTIEIGEANDTIKACDDELLNQLPEIGTVFVLPEFQGKGIGSKLMEAMGQHLRKERYKGFCIDSGYKSAQGIWLYKFGAPTYLLKDHWGPGLDHMVWKVLF</sequence>
<dbReference type="Pfam" id="PF00583">
    <property type="entry name" value="Acetyltransf_1"/>
    <property type="match status" value="1"/>
</dbReference>
<feature type="domain" description="N-acetyltransferase" evidence="1">
    <location>
        <begin position="9"/>
        <end position="181"/>
    </location>
</feature>
<dbReference type="CDD" id="cd04301">
    <property type="entry name" value="NAT_SF"/>
    <property type="match status" value="1"/>
</dbReference>
<dbReference type="EMBL" id="JARYZI010000002">
    <property type="protein sequence ID" value="MDH8677506.1"/>
    <property type="molecule type" value="Genomic_DNA"/>
</dbReference>
<proteinExistence type="predicted"/>
<organism evidence="2 3">
    <name type="scientific">Fusibacter bizertensis</name>
    <dbReference type="NCBI Taxonomy" id="1488331"/>
    <lineage>
        <taxon>Bacteria</taxon>
        <taxon>Bacillati</taxon>
        <taxon>Bacillota</taxon>
        <taxon>Clostridia</taxon>
        <taxon>Eubacteriales</taxon>
        <taxon>Eubacteriales Family XII. Incertae Sedis</taxon>
        <taxon>Fusibacter</taxon>
    </lineage>
</organism>
<comment type="caution">
    <text evidence="2">The sequence shown here is derived from an EMBL/GenBank/DDBJ whole genome shotgun (WGS) entry which is preliminary data.</text>
</comment>
<protein>
    <submittedName>
        <fullName evidence="2">GNAT family N-acetyltransferase</fullName>
    </submittedName>
</protein>
<evidence type="ECO:0000313" key="2">
    <source>
        <dbReference type="EMBL" id="MDH8677506.1"/>
    </source>
</evidence>
<dbReference type="Proteomes" id="UP001158045">
    <property type="component" value="Unassembled WGS sequence"/>
</dbReference>
<accession>A0ABT6NAR5</accession>
<dbReference type="PROSITE" id="PS51186">
    <property type="entry name" value="GNAT"/>
    <property type="match status" value="1"/>
</dbReference>
<keyword evidence="3" id="KW-1185">Reference proteome</keyword>
<reference evidence="2 3" key="1">
    <citation type="submission" date="2023-04" db="EMBL/GenBank/DDBJ databases">
        <title>Fusibacter bizertensis strain WBS, isolated from littoral bottom sediments of the Arctic seas - biochemical and genomic analysis.</title>
        <authorList>
            <person name="Brioukhanov A.L."/>
        </authorList>
    </citation>
    <scope>NUCLEOTIDE SEQUENCE [LARGE SCALE GENOMIC DNA]</scope>
    <source>
        <strain evidence="2 3">WBS</strain>
    </source>
</reference>
<dbReference type="InterPro" id="IPR016181">
    <property type="entry name" value="Acyl_CoA_acyltransferase"/>
</dbReference>
<dbReference type="SUPFAM" id="SSF55729">
    <property type="entry name" value="Acyl-CoA N-acyltransferases (Nat)"/>
    <property type="match status" value="1"/>
</dbReference>
<gene>
    <name evidence="2" type="ORF">QE109_05070</name>
</gene>
<dbReference type="RefSeq" id="WP_281093321.1">
    <property type="nucleotide sequence ID" value="NZ_JARYZI010000002.1"/>
</dbReference>